<accession>A0ABP8VB95</accession>
<evidence type="ECO:0000313" key="7">
    <source>
        <dbReference type="EMBL" id="GAA4657887.1"/>
    </source>
</evidence>
<gene>
    <name evidence="7" type="ORF">GCM10023225_32210</name>
</gene>
<evidence type="ECO:0000313" key="8">
    <source>
        <dbReference type="Proteomes" id="UP001501195"/>
    </source>
</evidence>
<keyword evidence="5 6" id="KW-0472">Membrane</keyword>
<dbReference type="PANTHER" id="PTHR30250">
    <property type="entry name" value="PST FAMILY PREDICTED COLANIC ACID TRANSPORTER"/>
    <property type="match status" value="1"/>
</dbReference>
<dbReference type="InterPro" id="IPR050833">
    <property type="entry name" value="Poly_Biosynth_Transport"/>
</dbReference>
<dbReference type="Proteomes" id="UP001501195">
    <property type="component" value="Unassembled WGS sequence"/>
</dbReference>
<feature type="transmembrane region" description="Helical" evidence="6">
    <location>
        <begin position="367"/>
        <end position="400"/>
    </location>
</feature>
<keyword evidence="8" id="KW-1185">Reference proteome</keyword>
<dbReference type="RefSeq" id="WP_345713784.1">
    <property type="nucleotide sequence ID" value="NZ_BAABIL010000616.1"/>
</dbReference>
<keyword evidence="4 6" id="KW-1133">Transmembrane helix</keyword>
<evidence type="ECO:0000256" key="1">
    <source>
        <dbReference type="ARBA" id="ARBA00004651"/>
    </source>
</evidence>
<dbReference type="CDD" id="cd13126">
    <property type="entry name" value="MATE_like_11"/>
    <property type="match status" value="1"/>
</dbReference>
<evidence type="ECO:0000256" key="4">
    <source>
        <dbReference type="ARBA" id="ARBA00022989"/>
    </source>
</evidence>
<feature type="transmembrane region" description="Helical" evidence="6">
    <location>
        <begin position="290"/>
        <end position="312"/>
    </location>
</feature>
<dbReference type="PANTHER" id="PTHR30250:SF26">
    <property type="entry name" value="PSMA PROTEIN"/>
    <property type="match status" value="1"/>
</dbReference>
<feature type="transmembrane region" description="Helical" evidence="6">
    <location>
        <begin position="115"/>
        <end position="137"/>
    </location>
</feature>
<feature type="transmembrane region" description="Helical" evidence="6">
    <location>
        <begin position="149"/>
        <end position="169"/>
    </location>
</feature>
<reference evidence="8" key="1">
    <citation type="journal article" date="2019" name="Int. J. Syst. Evol. Microbiol.">
        <title>The Global Catalogue of Microorganisms (GCM) 10K type strain sequencing project: providing services to taxonomists for standard genome sequencing and annotation.</title>
        <authorList>
            <consortium name="The Broad Institute Genomics Platform"/>
            <consortium name="The Broad Institute Genome Sequencing Center for Infectious Disease"/>
            <person name="Wu L."/>
            <person name="Ma J."/>
        </authorList>
    </citation>
    <scope>NUCLEOTIDE SEQUENCE [LARGE SCALE GENOMIC DNA]</scope>
    <source>
        <strain evidence="8">JCM 18126</strain>
    </source>
</reference>
<name>A0ABP8VB95_9ACTN</name>
<evidence type="ECO:0000256" key="2">
    <source>
        <dbReference type="ARBA" id="ARBA00022475"/>
    </source>
</evidence>
<keyword evidence="3 6" id="KW-0812">Transmembrane</keyword>
<feature type="transmembrane region" description="Helical" evidence="6">
    <location>
        <begin position="332"/>
        <end position="355"/>
    </location>
</feature>
<evidence type="ECO:0000256" key="5">
    <source>
        <dbReference type="ARBA" id="ARBA00023136"/>
    </source>
</evidence>
<feature type="transmembrane region" description="Helical" evidence="6">
    <location>
        <begin position="249"/>
        <end position="269"/>
    </location>
</feature>
<evidence type="ECO:0008006" key="9">
    <source>
        <dbReference type="Google" id="ProtNLM"/>
    </source>
</evidence>
<proteinExistence type="predicted"/>
<comment type="subcellular location">
    <subcellularLocation>
        <location evidence="1">Cell membrane</location>
        <topology evidence="1">Multi-pass membrane protein</topology>
    </subcellularLocation>
</comment>
<comment type="caution">
    <text evidence="7">The sequence shown here is derived from an EMBL/GenBank/DDBJ whole genome shotgun (WGS) entry which is preliminary data.</text>
</comment>
<protein>
    <recommendedName>
        <fullName evidence="9">O-antigen/teichoic acid export membrane protein</fullName>
    </recommendedName>
</protein>
<dbReference type="EMBL" id="BAABIL010000616">
    <property type="protein sequence ID" value="GAA4657887.1"/>
    <property type="molecule type" value="Genomic_DNA"/>
</dbReference>
<feature type="transmembrane region" description="Helical" evidence="6">
    <location>
        <begin position="181"/>
        <end position="201"/>
    </location>
</feature>
<keyword evidence="2" id="KW-1003">Cell membrane</keyword>
<feature type="transmembrane region" description="Helical" evidence="6">
    <location>
        <begin position="47"/>
        <end position="68"/>
    </location>
</feature>
<evidence type="ECO:0000256" key="3">
    <source>
        <dbReference type="ARBA" id="ARBA00022692"/>
    </source>
</evidence>
<sequence>MSLVAKLRSGGLGRAVWNLADQVVCSVNNALLAFVVANAFPDDASQFGAFSIAFTVFSIVVGLSRALATTPVSIKFAGEAPAVFRPAATAALGTAVALGAAAGVVSAVVGSLLGGALGTALVAFGVVLPGLLLQDSWRQVFFALQRPAAAALMDVTFAVLQVGALVVLLRGEHPTVVPFVLAWGGSALLASVLGMVQLRLLPRLQDSGRWVRDQWELTRYLVPEFVVLQAGAQLAVLVVAAIGSQADAGYLRAANILTGPATIMATGLMSYAIPELSRRRDGLGVRGWRLAALPVSGAVLLTGLAWGVLVLLLPDAAGRFLLEDVWEGASGVLLPIIVGQAGAALSVGPAAVLYGMERAAVTFRIHVVYAVLVLVLSAGGAVLGGAVGAAWGGAIAFWVVVPSWFVAVHRQSAAAVAAREPDRSDEVAEGSAPSAPA</sequence>
<organism evidence="7 8">
    <name type="scientific">Kineococcus glutinatus</name>
    <dbReference type="NCBI Taxonomy" id="1070872"/>
    <lineage>
        <taxon>Bacteria</taxon>
        <taxon>Bacillati</taxon>
        <taxon>Actinomycetota</taxon>
        <taxon>Actinomycetes</taxon>
        <taxon>Kineosporiales</taxon>
        <taxon>Kineosporiaceae</taxon>
        <taxon>Kineococcus</taxon>
    </lineage>
</organism>
<feature type="transmembrane region" description="Helical" evidence="6">
    <location>
        <begin position="89"/>
        <end position="109"/>
    </location>
</feature>
<feature type="transmembrane region" description="Helical" evidence="6">
    <location>
        <begin position="221"/>
        <end position="243"/>
    </location>
</feature>
<evidence type="ECO:0000256" key="6">
    <source>
        <dbReference type="SAM" id="Phobius"/>
    </source>
</evidence>